<feature type="signal peptide" evidence="1">
    <location>
        <begin position="1"/>
        <end position="18"/>
    </location>
</feature>
<dbReference type="PROSITE" id="PS51257">
    <property type="entry name" value="PROKAR_LIPOPROTEIN"/>
    <property type="match status" value="1"/>
</dbReference>
<keyword evidence="1" id="KW-0732">Signal</keyword>
<dbReference type="PANTHER" id="PTHR47197:SF3">
    <property type="entry name" value="DIHYDRO-HEME D1 DEHYDROGENASE"/>
    <property type="match status" value="1"/>
</dbReference>
<gene>
    <name evidence="2" type="ORF">SAMN05660845_0291</name>
</gene>
<dbReference type="Pfam" id="PF16819">
    <property type="entry name" value="DUF5074"/>
    <property type="match status" value="1"/>
</dbReference>
<dbReference type="RefSeq" id="WP_091473170.1">
    <property type="nucleotide sequence ID" value="NZ_FOJT01000001.1"/>
</dbReference>
<dbReference type="OrthoDB" id="9773938at2"/>
<dbReference type="AlphaFoldDB" id="A0A1I0VB13"/>
<sequence length="352" mass="37797">MKFSKMFLVSLMSFPLFFSCSNDDDVPVAPVPGAFENGFFVLNEGNATTGSVTFVSNDLNTVKQDVYVTVNPSDNIGGYAQSIFFDGDKAFIISNGSNKITVVNRYTFKLIAKITTGLSIPRYGVVVNGKAYVTNANTFSYSNPTTGDTDDFVAVINLSNYTVENTIPLGTFGEKITAVNGKIYVANGAFGDGNSMKIISPSTNTVVKTLTFGNSPNSMFEKNGSLYVLCSSYAANSELAKIDLTTDTVSSTIVMDSALGNAQNLSFDNNKFFFSIDSKVYDEDITATTIATTPLFTSSAVYLYGMIAKNSRIYVADSPTFTADGKAFIYSSIGTLQKEVAVGLGPNGFYFN</sequence>
<evidence type="ECO:0000313" key="2">
    <source>
        <dbReference type="EMBL" id="SFA73505.1"/>
    </source>
</evidence>
<dbReference type="Proteomes" id="UP000199604">
    <property type="component" value="Unassembled WGS sequence"/>
</dbReference>
<evidence type="ECO:0000313" key="3">
    <source>
        <dbReference type="Proteomes" id="UP000199604"/>
    </source>
</evidence>
<dbReference type="EMBL" id="FOJT01000001">
    <property type="protein sequence ID" value="SFA73505.1"/>
    <property type="molecule type" value="Genomic_DNA"/>
</dbReference>
<organism evidence="2 3">
    <name type="scientific">Flavobacterium swingsii</name>
    <dbReference type="NCBI Taxonomy" id="498292"/>
    <lineage>
        <taxon>Bacteria</taxon>
        <taxon>Pseudomonadati</taxon>
        <taxon>Bacteroidota</taxon>
        <taxon>Flavobacteriia</taxon>
        <taxon>Flavobacteriales</taxon>
        <taxon>Flavobacteriaceae</taxon>
        <taxon>Flavobacterium</taxon>
    </lineage>
</organism>
<evidence type="ECO:0000256" key="1">
    <source>
        <dbReference type="SAM" id="SignalP"/>
    </source>
</evidence>
<evidence type="ECO:0008006" key="4">
    <source>
        <dbReference type="Google" id="ProtNLM"/>
    </source>
</evidence>
<dbReference type="InterPro" id="IPR015943">
    <property type="entry name" value="WD40/YVTN_repeat-like_dom_sf"/>
</dbReference>
<feature type="chain" id="PRO_5011554773" description="40-residue YVTN family beta-propeller repeat-containing protein" evidence="1">
    <location>
        <begin position="19"/>
        <end position="352"/>
    </location>
</feature>
<accession>A0A1I0VB13</accession>
<dbReference type="Gene3D" id="2.130.10.10">
    <property type="entry name" value="YVTN repeat-like/Quinoprotein amine dehydrogenase"/>
    <property type="match status" value="1"/>
</dbReference>
<dbReference type="InterPro" id="IPR011048">
    <property type="entry name" value="Haem_d1_sf"/>
</dbReference>
<dbReference type="SUPFAM" id="SSF51004">
    <property type="entry name" value="C-terminal (heme d1) domain of cytochrome cd1-nitrite reductase"/>
    <property type="match status" value="1"/>
</dbReference>
<dbReference type="STRING" id="498292.SAMN05660845_0291"/>
<protein>
    <recommendedName>
        <fullName evidence="4">40-residue YVTN family beta-propeller repeat-containing protein</fullName>
    </recommendedName>
</protein>
<dbReference type="PANTHER" id="PTHR47197">
    <property type="entry name" value="PROTEIN NIRF"/>
    <property type="match status" value="1"/>
</dbReference>
<reference evidence="3" key="1">
    <citation type="submission" date="2016-10" db="EMBL/GenBank/DDBJ databases">
        <authorList>
            <person name="Varghese N."/>
            <person name="Submissions S."/>
        </authorList>
    </citation>
    <scope>NUCLEOTIDE SEQUENCE [LARGE SCALE GENOMIC DNA]</scope>
    <source>
        <strain evidence="3">DSM 21789</strain>
    </source>
</reference>
<proteinExistence type="predicted"/>
<keyword evidence="3" id="KW-1185">Reference proteome</keyword>
<name>A0A1I0VB13_9FLAO</name>
<dbReference type="InterPro" id="IPR031815">
    <property type="entry name" value="DUF5074"/>
</dbReference>
<dbReference type="InterPro" id="IPR051200">
    <property type="entry name" value="Host-pathogen_enzymatic-act"/>
</dbReference>